<evidence type="ECO:0000256" key="16">
    <source>
        <dbReference type="ARBA" id="ARBA00034617"/>
    </source>
</evidence>
<feature type="domain" description="Helicase C-terminal" evidence="25">
    <location>
        <begin position="706"/>
        <end position="855"/>
    </location>
</feature>
<dbReference type="GO" id="GO:0003677">
    <property type="term" value="F:DNA binding"/>
    <property type="evidence" value="ECO:0007669"/>
    <property type="project" value="UniProtKB-KW"/>
</dbReference>
<evidence type="ECO:0000256" key="14">
    <source>
        <dbReference type="ARBA" id="ARBA00023235"/>
    </source>
</evidence>
<dbReference type="Gene3D" id="3.40.50.300">
    <property type="entry name" value="P-loop containing nucleotide triphosphate hydrolases"/>
    <property type="match status" value="2"/>
</dbReference>
<dbReference type="Proteomes" id="UP000005204">
    <property type="component" value="Unassembled WGS sequence"/>
</dbReference>
<dbReference type="NCBIfam" id="TIGR00614">
    <property type="entry name" value="recQ_fam"/>
    <property type="match status" value="1"/>
</dbReference>
<comment type="catalytic activity">
    <reaction evidence="19">
        <text>ATP + H2O = ADP + phosphate + H(+)</text>
        <dbReference type="Rhea" id="RHEA:13065"/>
        <dbReference type="ChEBI" id="CHEBI:15377"/>
        <dbReference type="ChEBI" id="CHEBI:15378"/>
        <dbReference type="ChEBI" id="CHEBI:30616"/>
        <dbReference type="ChEBI" id="CHEBI:43474"/>
        <dbReference type="ChEBI" id="CHEBI:456216"/>
    </reaction>
</comment>
<dbReference type="GO" id="GO:0005524">
    <property type="term" value="F:ATP binding"/>
    <property type="evidence" value="ECO:0007669"/>
    <property type="project" value="UniProtKB-KW"/>
</dbReference>
<sequence>MTPEKIKSDLSNRFKLKNFILKSDTGTLDNKTSKTNNNKTKKKFSYIDPKTANKTWTPPFKTLEIVSSVKDENSPKIPERYETGVNSPERSIVVDIPTPPKNVDMDSSSKRSRLAMSDDLNDVDLRMNASFVPLLDRITAHVAVKETKQKQNHPEFLDRQSERMYVELLETISDTFDRIPKNLLEIIPGYDSKIHDKMKRSRIEIKKYCNNFENKSSCSIDKLHTTEKDHSNSLIQNSTPPLEQNPGTSNMIHSDVKKVTTSNESPSVMSVTNDSTMDKSLDQSDTNVKKKGKFVYKSPLNHSSPDCIASSSTAERLKSIMETLKRVPPKVASNPTPQANNSSVEFQPPPLDRSAFLNTERPSTSATPASVTDVAENEYEHLFDASDGFEENIDLISENDVSVEEFQNGKNISVDDDGWPEYRMGDFADDVEVVNAVEMVEMNLNHTMTSNVVNTKYEGIGQFEGDIQNDGTTGEFDGLNYPHSAPMLEIFRETFGLTKFRPNQLQAINAALLGHDCFVLMPTGGGKSLCYQLPAVLSPGVTIVISPLKSLIMDQVRKLQTLGVPAADLSGNTSLAETDEIYHKLSMKEPPIKLLYVTPEKIVGSDRFQSVLDSLDARGKFARFVIDEAHCVSQWGHEFRPDYTALRLVRARWPAPRAVLLTATATPRVRRDVLLQLHVQPAACRWFLCSFDRPNLRYRFHKKPKNINQEIAKLIKNEFFGESGIIYCLSCKDCEVLAGDLHKTGVQAAPYHARLADSKRQSVQSAWIADEIKVICATIAFGMGIDKADVRYVMHHSMPKSIEGYYQESGRAGRDGQLATCILYYSYQDMIRHRKLNMRSEMRTEARNVQEENLRRMVELCESVTECRRAFILAYLGETLPRCNPAHPAACDNCLRTQRTEPVDVTEHCKKIVQAVRDAGTRSRNGFTLLHLAAALRGSKLQRLAALHDSPVHALCKSWDRSDAQRLLRLLVVRGVLYEKIVVNNDFASGYIDLGPNADKLMKNRIRIVFPMSKTTDKNSLTTAPAEARPAPPASDLDSTLAKLELRCYADLVEVCRERGATLADAALRMTSRVLPRTPQELQRVPQLPLVARRRLGDALLRVTAAYADEKTALQKQYEKETIEEKENDENTSGSESEWSRPGPSQPTNTSARSGRARWNYKAGVRKRYKRKAPSSAKKKALSSVLRGGGRGGGRGRGRGGGAAGGGLGSMPVPRAAAALHARPAVLKPSKLSSF</sequence>
<dbReference type="GO" id="GO:0005694">
    <property type="term" value="C:chromosome"/>
    <property type="evidence" value="ECO:0007669"/>
    <property type="project" value="TreeGrafter"/>
</dbReference>
<dbReference type="AlphaFoldDB" id="A0A8R2R8V4"/>
<keyword evidence="14" id="KW-0413">Isomerase</keyword>
<keyword evidence="6" id="KW-0547">Nucleotide-binding</keyword>
<dbReference type="InterPro" id="IPR032284">
    <property type="entry name" value="RecQ_Zn-bd"/>
</dbReference>
<evidence type="ECO:0000256" key="5">
    <source>
        <dbReference type="ARBA" id="ARBA00022723"/>
    </source>
</evidence>
<accession>A0A8R2R8V4</accession>
<keyword evidence="11" id="KW-0067">ATP-binding</keyword>
<evidence type="ECO:0000256" key="2">
    <source>
        <dbReference type="ARBA" id="ARBA00004123"/>
    </source>
</evidence>
<feature type="compositionally biased region" description="Gly residues" evidence="23">
    <location>
        <begin position="1187"/>
        <end position="1209"/>
    </location>
</feature>
<evidence type="ECO:0000256" key="1">
    <source>
        <dbReference type="ARBA" id="ARBA00001947"/>
    </source>
</evidence>
<dbReference type="PROSITE" id="PS51194">
    <property type="entry name" value="HELICASE_CTER"/>
    <property type="match status" value="1"/>
</dbReference>
<keyword evidence="27" id="KW-1185">Reference proteome</keyword>
<evidence type="ECO:0000256" key="23">
    <source>
        <dbReference type="SAM" id="MobiDB-lite"/>
    </source>
</evidence>
<comment type="catalytic activity">
    <reaction evidence="16">
        <text>Couples ATP hydrolysis with the unwinding of duplex DNA by translocating in the 3'-5' direction.</text>
        <dbReference type="EC" id="5.6.2.4"/>
    </reaction>
</comment>
<evidence type="ECO:0000259" key="25">
    <source>
        <dbReference type="PROSITE" id="PS51194"/>
    </source>
</evidence>
<evidence type="ECO:0000256" key="19">
    <source>
        <dbReference type="ARBA" id="ARBA00049360"/>
    </source>
</evidence>
<evidence type="ECO:0000256" key="12">
    <source>
        <dbReference type="ARBA" id="ARBA00023125"/>
    </source>
</evidence>
<evidence type="ECO:0000256" key="9">
    <source>
        <dbReference type="ARBA" id="ARBA00022806"/>
    </source>
</evidence>
<feature type="region of interest" description="Disordered" evidence="23">
    <location>
        <begin position="1017"/>
        <end position="1036"/>
    </location>
</feature>
<dbReference type="GO" id="GO:0005737">
    <property type="term" value="C:cytoplasm"/>
    <property type="evidence" value="ECO:0007669"/>
    <property type="project" value="TreeGrafter"/>
</dbReference>
<dbReference type="Gene3D" id="1.10.10.10">
    <property type="entry name" value="Winged helix-like DNA-binding domain superfamily/Winged helix DNA-binding domain"/>
    <property type="match status" value="1"/>
</dbReference>
<organism evidence="26 27">
    <name type="scientific">Bombyx mori</name>
    <name type="common">Silk moth</name>
    <dbReference type="NCBI Taxonomy" id="7091"/>
    <lineage>
        <taxon>Eukaryota</taxon>
        <taxon>Metazoa</taxon>
        <taxon>Ecdysozoa</taxon>
        <taxon>Arthropoda</taxon>
        <taxon>Hexapoda</taxon>
        <taxon>Insecta</taxon>
        <taxon>Pterygota</taxon>
        <taxon>Neoptera</taxon>
        <taxon>Endopterygota</taxon>
        <taxon>Lepidoptera</taxon>
        <taxon>Glossata</taxon>
        <taxon>Ditrysia</taxon>
        <taxon>Bombycoidea</taxon>
        <taxon>Bombycidae</taxon>
        <taxon>Bombycinae</taxon>
        <taxon>Bombyx</taxon>
    </lineage>
</organism>
<evidence type="ECO:0000256" key="11">
    <source>
        <dbReference type="ARBA" id="ARBA00022840"/>
    </source>
</evidence>
<dbReference type="InterPro" id="IPR014001">
    <property type="entry name" value="Helicase_ATP-bd"/>
</dbReference>
<dbReference type="GO" id="GO:0016787">
    <property type="term" value="F:hydrolase activity"/>
    <property type="evidence" value="ECO:0007669"/>
    <property type="project" value="UniProtKB-KW"/>
</dbReference>
<protein>
    <recommendedName>
        <fullName evidence="20">RecQ-like DNA helicase BLM</fullName>
        <ecNumber evidence="17">5.6.2.4</ecNumber>
    </recommendedName>
    <alternativeName>
        <fullName evidence="21">Bloom syndrome protein homolog</fullName>
    </alternativeName>
    <alternativeName>
        <fullName evidence="18">DNA 3'-5' helicase BLM</fullName>
    </alternativeName>
    <alternativeName>
        <fullName evidence="22">RecQ helicase homolog</fullName>
    </alternativeName>
</protein>
<dbReference type="FunFam" id="3.40.50.300:FF:000340">
    <property type="entry name" value="Bloom syndrome, RecQ helicase"/>
    <property type="match status" value="1"/>
</dbReference>
<dbReference type="GO" id="GO:0005634">
    <property type="term" value="C:nucleus"/>
    <property type="evidence" value="ECO:0007669"/>
    <property type="project" value="UniProtKB-SubCell"/>
</dbReference>
<keyword evidence="9" id="KW-0347">Helicase</keyword>
<name>A0A8R2R8V4_BOMMO</name>
<keyword evidence="7" id="KW-0227">DNA damage</keyword>
<feature type="compositionally biased region" description="Basic residues" evidence="23">
    <location>
        <begin position="1164"/>
        <end position="1181"/>
    </location>
</feature>
<dbReference type="SMART" id="SM00490">
    <property type="entry name" value="HELICc"/>
    <property type="match status" value="1"/>
</dbReference>
<feature type="region of interest" description="Disordered" evidence="23">
    <location>
        <begin position="91"/>
        <end position="110"/>
    </location>
</feature>
<evidence type="ECO:0000256" key="6">
    <source>
        <dbReference type="ARBA" id="ARBA00022741"/>
    </source>
</evidence>
<dbReference type="GO" id="GO:0006260">
    <property type="term" value="P:DNA replication"/>
    <property type="evidence" value="ECO:0007669"/>
    <property type="project" value="UniProtKB-KW"/>
</dbReference>
<dbReference type="KEGG" id="bmor:101738851"/>
<evidence type="ECO:0000256" key="15">
    <source>
        <dbReference type="ARBA" id="ARBA00023242"/>
    </source>
</evidence>
<evidence type="ECO:0000313" key="26">
    <source>
        <dbReference type="EnsemblMetazoa" id="XP_037874488.1"/>
    </source>
</evidence>
<dbReference type="InterPro" id="IPR018982">
    <property type="entry name" value="RQC_domain"/>
</dbReference>
<dbReference type="Pfam" id="PF00271">
    <property type="entry name" value="Helicase_C"/>
    <property type="match status" value="1"/>
</dbReference>
<feature type="compositionally biased region" description="Polar residues" evidence="23">
    <location>
        <begin position="259"/>
        <end position="275"/>
    </location>
</feature>
<keyword evidence="4" id="KW-0235">DNA replication</keyword>
<dbReference type="InterPro" id="IPR004589">
    <property type="entry name" value="DNA_helicase_ATP-dep_RecQ"/>
</dbReference>
<evidence type="ECO:0000256" key="18">
    <source>
        <dbReference type="ARBA" id="ARBA00044542"/>
    </source>
</evidence>
<feature type="region of interest" description="Disordered" evidence="23">
    <location>
        <begin position="1118"/>
        <end position="1210"/>
    </location>
</feature>
<evidence type="ECO:0000256" key="13">
    <source>
        <dbReference type="ARBA" id="ARBA00023204"/>
    </source>
</evidence>
<feature type="domain" description="Helicase ATP-binding" evidence="24">
    <location>
        <begin position="508"/>
        <end position="683"/>
    </location>
</feature>
<dbReference type="GO" id="GO:0007131">
    <property type="term" value="P:reciprocal meiotic recombination"/>
    <property type="evidence" value="ECO:0007669"/>
    <property type="project" value="UniProtKB-ARBA"/>
</dbReference>
<dbReference type="InterPro" id="IPR036390">
    <property type="entry name" value="WH_DNA-bd_sf"/>
</dbReference>
<dbReference type="Pfam" id="PF09382">
    <property type="entry name" value="RQC"/>
    <property type="match status" value="1"/>
</dbReference>
<dbReference type="GO" id="GO:0043138">
    <property type="term" value="F:3'-5' DNA helicase activity"/>
    <property type="evidence" value="ECO:0007669"/>
    <property type="project" value="UniProtKB-EC"/>
</dbReference>
<dbReference type="PANTHER" id="PTHR13710:SF153">
    <property type="entry name" value="RECQ-LIKE DNA HELICASE BLM"/>
    <property type="match status" value="1"/>
</dbReference>
<dbReference type="GO" id="GO:0009378">
    <property type="term" value="F:four-way junction helicase activity"/>
    <property type="evidence" value="ECO:0007669"/>
    <property type="project" value="TreeGrafter"/>
</dbReference>
<evidence type="ECO:0000256" key="4">
    <source>
        <dbReference type="ARBA" id="ARBA00022705"/>
    </source>
</evidence>
<dbReference type="RefSeq" id="XP_062530591.1">
    <property type="nucleotide sequence ID" value="XM_062674607.1"/>
</dbReference>
<dbReference type="InterPro" id="IPR001650">
    <property type="entry name" value="Helicase_C-like"/>
</dbReference>
<dbReference type="PROSITE" id="PS51192">
    <property type="entry name" value="HELICASE_ATP_BIND_1"/>
    <property type="match status" value="1"/>
</dbReference>
<reference evidence="27" key="1">
    <citation type="journal article" date="2008" name="Insect Biochem. Mol. Biol.">
        <title>The genome of a lepidopteran model insect, the silkworm Bombyx mori.</title>
        <authorList>
            <consortium name="International Silkworm Genome Consortium"/>
        </authorList>
    </citation>
    <scope>NUCLEOTIDE SEQUENCE [LARGE SCALE GENOMIC DNA]</scope>
    <source>
        <strain evidence="27">p50T</strain>
    </source>
</reference>
<dbReference type="PROSITE" id="PS00690">
    <property type="entry name" value="DEAH_ATP_HELICASE"/>
    <property type="match status" value="1"/>
</dbReference>
<evidence type="ECO:0000256" key="10">
    <source>
        <dbReference type="ARBA" id="ARBA00022833"/>
    </source>
</evidence>
<dbReference type="InterPro" id="IPR027417">
    <property type="entry name" value="P-loop_NTPase"/>
</dbReference>
<evidence type="ECO:0000256" key="7">
    <source>
        <dbReference type="ARBA" id="ARBA00022763"/>
    </source>
</evidence>
<keyword evidence="12" id="KW-0238">DNA-binding</keyword>
<dbReference type="GO" id="GO:0046872">
    <property type="term" value="F:metal ion binding"/>
    <property type="evidence" value="ECO:0007669"/>
    <property type="project" value="UniProtKB-KW"/>
</dbReference>
<comment type="cofactor">
    <cofactor evidence="1">
        <name>Zn(2+)</name>
        <dbReference type="ChEBI" id="CHEBI:29105"/>
    </cofactor>
</comment>
<dbReference type="InterPro" id="IPR036388">
    <property type="entry name" value="WH-like_DNA-bd_sf"/>
</dbReference>
<dbReference type="InterPro" id="IPR002464">
    <property type="entry name" value="DNA/RNA_helicase_DEAH_CS"/>
</dbReference>
<dbReference type="InterPro" id="IPR011545">
    <property type="entry name" value="DEAD/DEAH_box_helicase_dom"/>
</dbReference>
<dbReference type="GO" id="GO:0000724">
    <property type="term" value="P:double-strand break repair via homologous recombination"/>
    <property type="evidence" value="ECO:0007669"/>
    <property type="project" value="TreeGrafter"/>
</dbReference>
<dbReference type="FunFam" id="3.40.50.300:FF:000537">
    <property type="entry name" value="Bloom syndrome RecQ-like helicase"/>
    <property type="match status" value="1"/>
</dbReference>
<keyword evidence="10" id="KW-0862">Zinc</keyword>
<dbReference type="EC" id="5.6.2.4" evidence="17"/>
<dbReference type="PANTHER" id="PTHR13710">
    <property type="entry name" value="DNA HELICASE RECQ FAMILY MEMBER"/>
    <property type="match status" value="1"/>
</dbReference>
<keyword evidence="5" id="KW-0479">Metal-binding</keyword>
<evidence type="ECO:0000256" key="20">
    <source>
        <dbReference type="ARBA" id="ARBA00073450"/>
    </source>
</evidence>
<dbReference type="SUPFAM" id="SSF52540">
    <property type="entry name" value="P-loop containing nucleoside triphosphate hydrolases"/>
    <property type="match status" value="1"/>
</dbReference>
<keyword evidence="13" id="KW-0234">DNA repair</keyword>
<evidence type="ECO:0000313" key="27">
    <source>
        <dbReference type="Proteomes" id="UP000005204"/>
    </source>
</evidence>
<evidence type="ECO:0000256" key="22">
    <source>
        <dbReference type="ARBA" id="ARBA00076271"/>
    </source>
</evidence>
<comment type="similarity">
    <text evidence="3">Belongs to the helicase family. RecQ subfamily.</text>
</comment>
<proteinExistence type="inferred from homology"/>
<evidence type="ECO:0000256" key="3">
    <source>
        <dbReference type="ARBA" id="ARBA00005446"/>
    </source>
</evidence>
<keyword evidence="8" id="KW-0378">Hydrolase</keyword>
<feature type="region of interest" description="Disordered" evidence="23">
    <location>
        <begin position="229"/>
        <end position="285"/>
    </location>
</feature>
<dbReference type="CTD" id="641"/>
<dbReference type="SMART" id="SM00487">
    <property type="entry name" value="DEXDc"/>
    <property type="match status" value="1"/>
</dbReference>
<keyword evidence="15" id="KW-0539">Nucleus</keyword>
<evidence type="ECO:0000256" key="21">
    <source>
        <dbReference type="ARBA" id="ARBA00076065"/>
    </source>
</evidence>
<dbReference type="SMART" id="SM00956">
    <property type="entry name" value="RQC"/>
    <property type="match status" value="1"/>
</dbReference>
<dbReference type="GeneID" id="101738851"/>
<feature type="compositionally biased region" description="Polar residues" evidence="23">
    <location>
        <begin position="232"/>
        <end position="252"/>
    </location>
</feature>
<dbReference type="EnsemblMetazoa" id="XM_038018560.1">
    <property type="protein sequence ID" value="XP_037874488.1"/>
    <property type="gene ID" value="LOC101738851"/>
</dbReference>
<comment type="subcellular location">
    <subcellularLocation>
        <location evidence="2">Nucleus</location>
    </subcellularLocation>
</comment>
<dbReference type="Pfam" id="PF00270">
    <property type="entry name" value="DEAD"/>
    <property type="match status" value="1"/>
</dbReference>
<feature type="compositionally biased region" description="Polar residues" evidence="23">
    <location>
        <begin position="333"/>
        <end position="345"/>
    </location>
</feature>
<feature type="region of interest" description="Disordered" evidence="23">
    <location>
        <begin position="329"/>
        <end position="348"/>
    </location>
</feature>
<dbReference type="CDD" id="cd18794">
    <property type="entry name" value="SF2_C_RecQ"/>
    <property type="match status" value="1"/>
</dbReference>
<dbReference type="SMR" id="A0A8R2R8V4"/>
<dbReference type="SUPFAM" id="SSF46785">
    <property type="entry name" value="Winged helix' DNA-binding domain"/>
    <property type="match status" value="1"/>
</dbReference>
<evidence type="ECO:0000256" key="17">
    <source>
        <dbReference type="ARBA" id="ARBA00034808"/>
    </source>
</evidence>
<evidence type="ECO:0000256" key="8">
    <source>
        <dbReference type="ARBA" id="ARBA00022801"/>
    </source>
</evidence>
<reference evidence="26" key="2">
    <citation type="submission" date="2022-06" db="UniProtKB">
        <authorList>
            <consortium name="EnsemblMetazoa"/>
        </authorList>
    </citation>
    <scope>IDENTIFICATION</scope>
    <source>
        <strain evidence="26">p50T (Dazao)</strain>
    </source>
</reference>
<dbReference type="Pfam" id="PF16124">
    <property type="entry name" value="RecQ_Zn_bind"/>
    <property type="match status" value="1"/>
</dbReference>
<evidence type="ECO:0000259" key="24">
    <source>
        <dbReference type="PROSITE" id="PS51192"/>
    </source>
</evidence>